<organism evidence="1">
    <name type="scientific">Candidatus Kentrum sp. FW</name>
    <dbReference type="NCBI Taxonomy" id="2126338"/>
    <lineage>
        <taxon>Bacteria</taxon>
        <taxon>Pseudomonadati</taxon>
        <taxon>Pseudomonadota</taxon>
        <taxon>Gammaproteobacteria</taxon>
        <taxon>Candidatus Kentrum</taxon>
    </lineage>
</organism>
<accession>A0A450U459</accession>
<sequence length="128" mass="14489">MKGGVAGVERSKPPVLSWQLDLYYNHFAKLKDLSAGLWFIGLGHSLARKKLSIQLTIKHDESFRQGTSRTDRAREYRPVFTSNALREIVGTLAGILKAGVMQFLHGNCLHRAHFRITPTRIRPQAMYA</sequence>
<dbReference type="EMBL" id="CAADFE010000159">
    <property type="protein sequence ID" value="VFJ77995.1"/>
    <property type="molecule type" value="Genomic_DNA"/>
</dbReference>
<protein>
    <submittedName>
        <fullName evidence="1">Uncharacterized protein</fullName>
    </submittedName>
</protein>
<reference evidence="1" key="1">
    <citation type="submission" date="2019-02" db="EMBL/GenBank/DDBJ databases">
        <authorList>
            <person name="Gruber-Vodicka R. H."/>
            <person name="Seah K. B. B."/>
        </authorList>
    </citation>
    <scope>NUCLEOTIDE SEQUENCE</scope>
    <source>
        <strain evidence="1">BECK_BZ131</strain>
    </source>
</reference>
<name>A0A450U459_9GAMM</name>
<evidence type="ECO:0000313" key="1">
    <source>
        <dbReference type="EMBL" id="VFJ77995.1"/>
    </source>
</evidence>
<proteinExistence type="predicted"/>
<gene>
    <name evidence="1" type="ORF">BECKFW1821C_GA0114237_11594</name>
</gene>
<dbReference type="AlphaFoldDB" id="A0A450U459"/>